<proteinExistence type="predicted"/>
<evidence type="ECO:0000313" key="1">
    <source>
        <dbReference type="EMBL" id="KAJ0097883.1"/>
    </source>
</evidence>
<sequence>MGKRKIEIKKIEDSTKFQIMFSKKRDSLIKKACEISILCDVDMALVIFSAHGRLYEFCSCARLQFD</sequence>
<accession>A0ACC1BGB8</accession>
<comment type="caution">
    <text evidence="1">The sequence shown here is derived from an EMBL/GenBank/DDBJ whole genome shotgun (WGS) entry which is preliminary data.</text>
</comment>
<protein>
    <submittedName>
        <fullName evidence="1">Uncharacterized protein</fullName>
    </submittedName>
</protein>
<name>A0ACC1BGB8_9ROSI</name>
<dbReference type="Proteomes" id="UP001164250">
    <property type="component" value="Chromosome 5"/>
</dbReference>
<organism evidence="1 2">
    <name type="scientific">Pistacia atlantica</name>
    <dbReference type="NCBI Taxonomy" id="434234"/>
    <lineage>
        <taxon>Eukaryota</taxon>
        <taxon>Viridiplantae</taxon>
        <taxon>Streptophyta</taxon>
        <taxon>Embryophyta</taxon>
        <taxon>Tracheophyta</taxon>
        <taxon>Spermatophyta</taxon>
        <taxon>Magnoliopsida</taxon>
        <taxon>eudicotyledons</taxon>
        <taxon>Gunneridae</taxon>
        <taxon>Pentapetalae</taxon>
        <taxon>rosids</taxon>
        <taxon>malvids</taxon>
        <taxon>Sapindales</taxon>
        <taxon>Anacardiaceae</taxon>
        <taxon>Pistacia</taxon>
    </lineage>
</organism>
<evidence type="ECO:0000313" key="2">
    <source>
        <dbReference type="Proteomes" id="UP001164250"/>
    </source>
</evidence>
<gene>
    <name evidence="1" type="ORF">Patl1_27336</name>
</gene>
<keyword evidence="2" id="KW-1185">Reference proteome</keyword>
<reference evidence="2" key="1">
    <citation type="journal article" date="2023" name="G3 (Bethesda)">
        <title>Genome assembly and association tests identify interacting loci associated with vigor, precocity, and sex in interspecific pistachio rootstocks.</title>
        <authorList>
            <person name="Palmer W."/>
            <person name="Jacygrad E."/>
            <person name="Sagayaradj S."/>
            <person name="Cavanaugh K."/>
            <person name="Han R."/>
            <person name="Bertier L."/>
            <person name="Beede B."/>
            <person name="Kafkas S."/>
            <person name="Golino D."/>
            <person name="Preece J."/>
            <person name="Michelmore R."/>
        </authorList>
    </citation>
    <scope>NUCLEOTIDE SEQUENCE [LARGE SCALE GENOMIC DNA]</scope>
</reference>
<dbReference type="EMBL" id="CM047901">
    <property type="protein sequence ID" value="KAJ0097883.1"/>
    <property type="molecule type" value="Genomic_DNA"/>
</dbReference>